<keyword evidence="1" id="KW-1133">Transmembrane helix</keyword>
<reference evidence="3" key="1">
    <citation type="submission" date="2022-07" db="EMBL/GenBank/DDBJ databases">
        <authorList>
            <consortium name="DAFM: The Division of Animal and Food Microbiology"/>
        </authorList>
    </citation>
    <scope>NUCLEOTIDE SEQUENCE</scope>
    <source>
        <strain evidence="3">19MO01SH01-2</strain>
    </source>
</reference>
<feature type="transmembrane region" description="Helical" evidence="1">
    <location>
        <begin position="122"/>
        <end position="145"/>
    </location>
</feature>
<dbReference type="RefSeq" id="WP_162622064.1">
    <property type="nucleotide sequence ID" value="NZ_CP029773.1"/>
</dbReference>
<keyword evidence="1" id="KW-0812">Transmembrane</keyword>
<accession>A0AAI9FVP3</accession>
<protein>
    <recommendedName>
        <fullName evidence="2">DUF6708 domain-containing protein</fullName>
    </recommendedName>
</protein>
<dbReference type="EMBL" id="ABLOJW010000020">
    <property type="protein sequence ID" value="EKT4093806.1"/>
    <property type="molecule type" value="Genomic_DNA"/>
</dbReference>
<name>A0AAI9FVP3_STEMA</name>
<dbReference type="Proteomes" id="UP001218208">
    <property type="component" value="Unassembled WGS sequence"/>
</dbReference>
<dbReference type="InterPro" id="IPR046554">
    <property type="entry name" value="DUF6708"/>
</dbReference>
<feature type="domain" description="DUF6708" evidence="2">
    <location>
        <begin position="140"/>
        <end position="265"/>
    </location>
</feature>
<comment type="caution">
    <text evidence="3">The sequence shown here is derived from an EMBL/GenBank/DDBJ whole genome shotgun (WGS) entry which is preliminary data.</text>
</comment>
<evidence type="ECO:0000313" key="3">
    <source>
        <dbReference type="EMBL" id="EKT4093806.1"/>
    </source>
</evidence>
<dbReference type="AlphaFoldDB" id="A0AAI9FVP3"/>
<evidence type="ECO:0000313" key="4">
    <source>
        <dbReference type="Proteomes" id="UP001218208"/>
    </source>
</evidence>
<organism evidence="3 4">
    <name type="scientific">Stenotrophomonas maltophilia</name>
    <name type="common">Pseudomonas maltophilia</name>
    <name type="synonym">Xanthomonas maltophilia</name>
    <dbReference type="NCBI Taxonomy" id="40324"/>
    <lineage>
        <taxon>Bacteria</taxon>
        <taxon>Pseudomonadati</taxon>
        <taxon>Pseudomonadota</taxon>
        <taxon>Gammaproteobacteria</taxon>
        <taxon>Lysobacterales</taxon>
        <taxon>Lysobacteraceae</taxon>
        <taxon>Stenotrophomonas</taxon>
        <taxon>Stenotrophomonas maltophilia group</taxon>
    </lineage>
</organism>
<feature type="transmembrane region" description="Helical" evidence="1">
    <location>
        <begin position="86"/>
        <end position="110"/>
    </location>
</feature>
<sequence length="306" mass="33403">MSDSSKRSGAVAVPEWEGDEPYFDVDFARARSQGKAQVGVAQPRRILDSADSAVVHTCPSSSDVVVAAYENGVLIGGLRGSLSISVLAWFGFLPASGLIFVGLWCAYIIAQAGAGAMGQPSLAIGLSIAGVIGFVSGVSIFSVLLRVLVFMPSDFPVLFNRETKEVWVAVPKMPSFVRLFELSTVVFECHSWATLKPRTYRILEVTPGASSARWTYILTLVFGQENDPRKVACEMNIGFKGWGDDFELLQLWEHIRRYMNDHGPALDRGEKFKTFSTGRLPKFPDEAMAALGRKLSEAEAWAVSKA</sequence>
<dbReference type="Pfam" id="PF20455">
    <property type="entry name" value="DUF6708"/>
    <property type="match status" value="1"/>
</dbReference>
<evidence type="ECO:0000259" key="2">
    <source>
        <dbReference type="Pfam" id="PF20455"/>
    </source>
</evidence>
<gene>
    <name evidence="3" type="ORF">QEG23_003347</name>
</gene>
<evidence type="ECO:0000256" key="1">
    <source>
        <dbReference type="SAM" id="Phobius"/>
    </source>
</evidence>
<proteinExistence type="predicted"/>
<keyword evidence="1" id="KW-0472">Membrane</keyword>